<dbReference type="Proteomes" id="UP000011115">
    <property type="component" value="Unassembled WGS sequence"/>
</dbReference>
<name>M1BHW8_SOLTU</name>
<evidence type="ECO:0000313" key="3">
    <source>
        <dbReference type="Proteomes" id="UP000011115"/>
    </source>
</evidence>
<organism evidence="2 3">
    <name type="scientific">Solanum tuberosum</name>
    <name type="common">Potato</name>
    <dbReference type="NCBI Taxonomy" id="4113"/>
    <lineage>
        <taxon>Eukaryota</taxon>
        <taxon>Viridiplantae</taxon>
        <taxon>Streptophyta</taxon>
        <taxon>Embryophyta</taxon>
        <taxon>Tracheophyta</taxon>
        <taxon>Spermatophyta</taxon>
        <taxon>Magnoliopsida</taxon>
        <taxon>eudicotyledons</taxon>
        <taxon>Gunneridae</taxon>
        <taxon>Pentapetalae</taxon>
        <taxon>asterids</taxon>
        <taxon>lamiids</taxon>
        <taxon>Solanales</taxon>
        <taxon>Solanaceae</taxon>
        <taxon>Solanoideae</taxon>
        <taxon>Solaneae</taxon>
        <taxon>Solanum</taxon>
    </lineage>
</organism>
<accession>M1BHW8</accession>
<keyword evidence="3" id="KW-1185">Reference proteome</keyword>
<dbReference type="AlphaFoldDB" id="M1BHW8"/>
<evidence type="ECO:0000313" key="2">
    <source>
        <dbReference type="EnsemblPlants" id="PGSC0003DMT400045587"/>
    </source>
</evidence>
<feature type="region of interest" description="Disordered" evidence="1">
    <location>
        <begin position="1"/>
        <end position="20"/>
    </location>
</feature>
<proteinExistence type="predicted"/>
<dbReference type="HOGENOM" id="CLU_1211592_0_0_1"/>
<sequence>MREFLPKGPQGNKVPVDPPAMSNEEVRLALLMMALAITTQAKAMTAQATRGVETHVNPNVDPPAMSNEEVRSALLMMAQAVTTQAQAMTAKTTMFVETYLNPNVSTMASRLMDFVRMNPSVFLSSKVGEDPQDFVDQVYKCLAGAGTDGCYGCRKNDDQVNNFSTLTANGRETNQASLCVPDPYATKNSHFHSLRAREDKGALPDEGMSMLIVPYGCECVIKVPMLFSC</sequence>
<dbReference type="eggNOG" id="ENOG502SU15">
    <property type="taxonomic scope" value="Eukaryota"/>
</dbReference>
<evidence type="ECO:0008006" key="4">
    <source>
        <dbReference type="Google" id="ProtNLM"/>
    </source>
</evidence>
<evidence type="ECO:0000256" key="1">
    <source>
        <dbReference type="SAM" id="MobiDB-lite"/>
    </source>
</evidence>
<dbReference type="EnsemblPlants" id="PGSC0003DMT400045587">
    <property type="protein sequence ID" value="PGSC0003DMT400045587"/>
    <property type="gene ID" value="PGSC0003DMG400017681"/>
</dbReference>
<reference evidence="2" key="2">
    <citation type="submission" date="2015-06" db="UniProtKB">
        <authorList>
            <consortium name="EnsemblPlants"/>
        </authorList>
    </citation>
    <scope>IDENTIFICATION</scope>
    <source>
        <strain evidence="2">DM1-3 516 R44</strain>
    </source>
</reference>
<dbReference type="Gramene" id="PGSC0003DMT400045587">
    <property type="protein sequence ID" value="PGSC0003DMT400045587"/>
    <property type="gene ID" value="PGSC0003DMG400017681"/>
</dbReference>
<protein>
    <recommendedName>
        <fullName evidence="4">Gag-pol polyprotein</fullName>
    </recommendedName>
</protein>
<reference evidence="3" key="1">
    <citation type="journal article" date="2011" name="Nature">
        <title>Genome sequence and analysis of the tuber crop potato.</title>
        <authorList>
            <consortium name="The Potato Genome Sequencing Consortium"/>
        </authorList>
    </citation>
    <scope>NUCLEOTIDE SEQUENCE [LARGE SCALE GENOMIC DNA]</scope>
    <source>
        <strain evidence="3">cv. DM1-3 516 R44</strain>
    </source>
</reference>
<dbReference type="InParanoid" id="M1BHW8"/>
<dbReference type="PaxDb" id="4113-PGSC0003DMT400045587"/>